<dbReference type="GO" id="GO:0003824">
    <property type="term" value="F:catalytic activity"/>
    <property type="evidence" value="ECO:0007669"/>
    <property type="project" value="InterPro"/>
</dbReference>
<keyword evidence="3" id="KW-0411">Iron-sulfur</keyword>
<organism evidence="5 6">
    <name type="scientific">Eggerthella lenta</name>
    <name type="common">Eubacterium lentum</name>
    <dbReference type="NCBI Taxonomy" id="84112"/>
    <lineage>
        <taxon>Bacteria</taxon>
        <taxon>Bacillati</taxon>
        <taxon>Actinomycetota</taxon>
        <taxon>Coriobacteriia</taxon>
        <taxon>Eggerthellales</taxon>
        <taxon>Eggerthellaceae</taxon>
        <taxon>Eggerthella</taxon>
    </lineage>
</organism>
<dbReference type="RefSeq" id="WP_114534355.1">
    <property type="nucleotide sequence ID" value="NZ_JAQDVM010000016.1"/>
</dbReference>
<dbReference type="EMBL" id="PPTU01000017">
    <property type="protein sequence ID" value="RDB68864.1"/>
    <property type="molecule type" value="Genomic_DNA"/>
</dbReference>
<proteinExistence type="predicted"/>
<gene>
    <name evidence="5" type="ORF">C1875_10915</name>
</gene>
<dbReference type="InterPro" id="IPR040086">
    <property type="entry name" value="MJ0683-like"/>
</dbReference>
<evidence type="ECO:0000259" key="4">
    <source>
        <dbReference type="Pfam" id="PF04055"/>
    </source>
</evidence>
<dbReference type="InterPro" id="IPR058240">
    <property type="entry name" value="rSAM_sf"/>
</dbReference>
<reference evidence="5 6" key="1">
    <citation type="journal article" date="2018" name="Elife">
        <title>Discovery and characterization of a prevalent human gut bacterial enzyme sufficient for the inactivation of a family of plant toxins.</title>
        <authorList>
            <person name="Koppel N."/>
            <person name="Bisanz J.E."/>
            <person name="Pandelia M.E."/>
            <person name="Turnbaugh P.J."/>
            <person name="Balskus E.P."/>
        </authorList>
    </citation>
    <scope>NUCLEOTIDE SEQUENCE [LARGE SCALE GENOMIC DNA]</scope>
    <source>
        <strain evidence="5 6">W1 BHI 6</strain>
    </source>
</reference>
<name>A0A369MB29_EGGLN</name>
<evidence type="ECO:0000313" key="6">
    <source>
        <dbReference type="Proteomes" id="UP000253970"/>
    </source>
</evidence>
<evidence type="ECO:0000256" key="3">
    <source>
        <dbReference type="ARBA" id="ARBA00023014"/>
    </source>
</evidence>
<dbReference type="CDD" id="cd01335">
    <property type="entry name" value="Radical_SAM"/>
    <property type="match status" value="1"/>
</dbReference>
<dbReference type="SFLD" id="SFLDS00029">
    <property type="entry name" value="Radical_SAM"/>
    <property type="match status" value="1"/>
</dbReference>
<keyword evidence="2" id="KW-0408">Iron</keyword>
<dbReference type="GO" id="GO:0046872">
    <property type="term" value="F:metal ion binding"/>
    <property type="evidence" value="ECO:0007669"/>
    <property type="project" value="UniProtKB-KW"/>
</dbReference>
<comment type="caution">
    <text evidence="5">The sequence shown here is derived from an EMBL/GenBank/DDBJ whole genome shotgun (WGS) entry which is preliminary data.</text>
</comment>
<sequence length="306" mass="33692">MSDAASAAAPCPVVRARSILQKVRYDGNEWFGIDYNMNLYRGCCHGCIYCDSRSECYRIDDFNQVSVKFDALAILRRELRSRRVRGIVGVGAMSDTYNPFERTLRVTRGALELIEEFGFGVSVDTKSTLITRDIDVLSAIGAAGGAIAKITVTTADDQLARIIEPHAPSPSERFAALAELADAGVFCGVLFTPTLPFVTDDDATVRGVVEGAAAAGARFVYHMAGVTMRDRQRDHFLDRIAAVDPTLPERYRAAFGDRYFCNSPRATENRALFRSLCKQHGLLWHMSDIIAAYKPSQPMGAQTSLF</sequence>
<dbReference type="InterPro" id="IPR007197">
    <property type="entry name" value="rSAM"/>
</dbReference>
<evidence type="ECO:0000256" key="2">
    <source>
        <dbReference type="ARBA" id="ARBA00023004"/>
    </source>
</evidence>
<dbReference type="SUPFAM" id="SSF102114">
    <property type="entry name" value="Radical SAM enzymes"/>
    <property type="match status" value="1"/>
</dbReference>
<evidence type="ECO:0000313" key="5">
    <source>
        <dbReference type="EMBL" id="RDB68864.1"/>
    </source>
</evidence>
<dbReference type="Proteomes" id="UP000253970">
    <property type="component" value="Unassembled WGS sequence"/>
</dbReference>
<protein>
    <submittedName>
        <fullName evidence="5">Radical SAM protein</fullName>
    </submittedName>
</protein>
<dbReference type="PANTHER" id="PTHR43432:SF5">
    <property type="entry name" value="ELP3_MIAA_NIFB-LIKE RADICAL SAM CORE DOMAIN-CONTAINING PROTEIN"/>
    <property type="match status" value="1"/>
</dbReference>
<dbReference type="Pfam" id="PF04055">
    <property type="entry name" value="Radical_SAM"/>
    <property type="match status" value="1"/>
</dbReference>
<dbReference type="SFLD" id="SFLDG01084">
    <property type="entry name" value="Uncharacterised_Radical_SAM_Su"/>
    <property type="match status" value="1"/>
</dbReference>
<evidence type="ECO:0000256" key="1">
    <source>
        <dbReference type="ARBA" id="ARBA00022723"/>
    </source>
</evidence>
<dbReference type="Gene3D" id="3.80.30.30">
    <property type="match status" value="1"/>
</dbReference>
<dbReference type="PANTHER" id="PTHR43432">
    <property type="entry name" value="SLR0285 PROTEIN"/>
    <property type="match status" value="1"/>
</dbReference>
<dbReference type="GO" id="GO:0051536">
    <property type="term" value="F:iron-sulfur cluster binding"/>
    <property type="evidence" value="ECO:0007669"/>
    <property type="project" value="UniProtKB-KW"/>
</dbReference>
<feature type="domain" description="Radical SAM core" evidence="4">
    <location>
        <begin position="37"/>
        <end position="202"/>
    </location>
</feature>
<dbReference type="AlphaFoldDB" id="A0A369MB29"/>
<keyword evidence="1" id="KW-0479">Metal-binding</keyword>
<accession>A0A369MB29</accession>